<dbReference type="InterPro" id="IPR004398">
    <property type="entry name" value="RNA_MeTrfase_RsmD"/>
</dbReference>
<sequence>MRVISGRAKGKKLKAPKHSRPLTDQAKEALFNILKGKVENCYFLDLFAGSGAVGIEALSRGAKIAILVELNRKAVEVIRKNLEETDLSDRAEVYAVDVIRALNLLDRKQAKFDIIFLGAPYDSPLLEKALIKLGQTNLASESGIVIAEHRKQHALEEEYGKLKSFRDARYGETVLTFYESCDLSR</sequence>
<evidence type="ECO:0000256" key="2">
    <source>
        <dbReference type="ARBA" id="ARBA00022679"/>
    </source>
</evidence>
<dbReference type="PIRSF" id="PIRSF004553">
    <property type="entry name" value="CHP00095"/>
    <property type="match status" value="1"/>
</dbReference>
<evidence type="ECO:0000313" key="4">
    <source>
        <dbReference type="Proteomes" id="UP000051861"/>
    </source>
</evidence>
<evidence type="ECO:0000313" key="3">
    <source>
        <dbReference type="EMBL" id="KPJ69780.1"/>
    </source>
</evidence>
<dbReference type="PANTHER" id="PTHR43542:SF1">
    <property type="entry name" value="METHYLTRANSFERASE"/>
    <property type="match status" value="1"/>
</dbReference>
<keyword evidence="1" id="KW-0489">Methyltransferase</keyword>
<protein>
    <recommendedName>
        <fullName evidence="5">16S rRNA (Guanine(966)-N(2))-methyltransferase RsmD</fullName>
    </recommendedName>
</protein>
<keyword evidence="2" id="KW-0808">Transferase</keyword>
<dbReference type="PANTHER" id="PTHR43542">
    <property type="entry name" value="METHYLTRANSFERASE"/>
    <property type="match status" value="1"/>
</dbReference>
<dbReference type="NCBIfam" id="TIGR00095">
    <property type="entry name" value="16S rRNA (guanine(966)-N(2))-methyltransferase RsmD"/>
    <property type="match status" value="1"/>
</dbReference>
<dbReference type="SUPFAM" id="SSF53335">
    <property type="entry name" value="S-adenosyl-L-methionine-dependent methyltransferases"/>
    <property type="match status" value="1"/>
</dbReference>
<dbReference type="Gene3D" id="3.40.50.150">
    <property type="entry name" value="Vaccinia Virus protein VP39"/>
    <property type="match status" value="1"/>
</dbReference>
<dbReference type="GO" id="GO:0031167">
    <property type="term" value="P:rRNA methylation"/>
    <property type="evidence" value="ECO:0007669"/>
    <property type="project" value="InterPro"/>
</dbReference>
<comment type="caution">
    <text evidence="3">The sequence shown here is derived from an EMBL/GenBank/DDBJ whole genome shotgun (WGS) entry which is preliminary data.</text>
</comment>
<proteinExistence type="predicted"/>
<evidence type="ECO:0008006" key="5">
    <source>
        <dbReference type="Google" id="ProtNLM"/>
    </source>
</evidence>
<dbReference type="EMBL" id="LIZX01000014">
    <property type="protein sequence ID" value="KPJ69780.1"/>
    <property type="molecule type" value="Genomic_DNA"/>
</dbReference>
<dbReference type="InterPro" id="IPR029063">
    <property type="entry name" value="SAM-dependent_MTases_sf"/>
</dbReference>
<reference evidence="3 4" key="1">
    <citation type="journal article" date="2015" name="Microbiome">
        <title>Genomic resolution of linkages in carbon, nitrogen, and sulfur cycling among widespread estuary sediment bacteria.</title>
        <authorList>
            <person name="Baker B.J."/>
            <person name="Lazar C.S."/>
            <person name="Teske A.P."/>
            <person name="Dick G.J."/>
        </authorList>
    </citation>
    <scope>NUCLEOTIDE SEQUENCE [LARGE SCALE GENOMIC DNA]</scope>
    <source>
        <strain evidence="3">DG_54_3</strain>
    </source>
</reference>
<evidence type="ECO:0000256" key="1">
    <source>
        <dbReference type="ARBA" id="ARBA00022603"/>
    </source>
</evidence>
<dbReference type="GO" id="GO:0008168">
    <property type="term" value="F:methyltransferase activity"/>
    <property type="evidence" value="ECO:0007669"/>
    <property type="project" value="UniProtKB-KW"/>
</dbReference>
<dbReference type="Proteomes" id="UP000051861">
    <property type="component" value="Unassembled WGS sequence"/>
</dbReference>
<organism evidence="3 4">
    <name type="scientific">candidate division WOR-1 bacterium DG_54_3</name>
    <dbReference type="NCBI Taxonomy" id="1703775"/>
    <lineage>
        <taxon>Bacteria</taxon>
        <taxon>Bacillati</taxon>
        <taxon>Saganbacteria</taxon>
    </lineage>
</organism>
<dbReference type="AlphaFoldDB" id="A0A0S7Y572"/>
<name>A0A0S7Y572_UNCSA</name>
<dbReference type="Pfam" id="PF03602">
    <property type="entry name" value="Cons_hypoth95"/>
    <property type="match status" value="1"/>
</dbReference>
<accession>A0A0S7Y572</accession>
<dbReference type="CDD" id="cd02440">
    <property type="entry name" value="AdoMet_MTases"/>
    <property type="match status" value="1"/>
</dbReference>
<gene>
    <name evidence="3" type="ORF">AMJ44_02400</name>
</gene>